<dbReference type="GO" id="GO:0019262">
    <property type="term" value="P:N-acetylneuraminate catabolic process"/>
    <property type="evidence" value="ECO:0007669"/>
    <property type="project" value="TreeGrafter"/>
</dbReference>
<dbReference type="PANTHER" id="PTHR18964:SF169">
    <property type="entry name" value="N-ACETYLMANNOSAMINE KINASE"/>
    <property type="match status" value="1"/>
</dbReference>
<dbReference type="Gene3D" id="1.10.10.10">
    <property type="entry name" value="Winged helix-like DNA-binding domain superfamily/Winged helix DNA-binding domain"/>
    <property type="match status" value="1"/>
</dbReference>
<feature type="domain" description="HTH marR-type" evidence="1">
    <location>
        <begin position="37"/>
        <end position="89"/>
    </location>
</feature>
<sequence length="411" mass="44300">MRDLTGVQIVIAGGRSKRYFKLIARGMQPAGVRLSNQRAVLTQIGIEPGLSNADLARRTELAPQTVSAVLADLEQAGLLLRGEVRRGRRGQPATPLFTNPDGAYVIGAEIGWTHLEVVLVDLRTRVIGRHRRDYDYPDATMVFERLATAVADLVGSLSKEAKCRLLGLALAAPSGLGDPLSLVAPPPGQAEIWAGIDIARKASEVTGLDVQLFNDGNAACWAEFVAHTSPRPGNFAYLFIGALVGAGIISQDRLWEGVTGESANLGSMLVTDRQGTPRFVHQIASIQVLRQRLAAAGVGLASALDDVPPPEAQIVLAEWIEDSSFALAQTILNTATVLEFDFAIIDAELPVPLRTRLVEAVRRRILDIPSLGRTRPTVSSGHLGRSGAAQGAAYLRLYRRFFSRELEHMEG</sequence>
<dbReference type="EMBL" id="JACRAF010000063">
    <property type="protein sequence ID" value="MBI4923846.1"/>
    <property type="molecule type" value="Genomic_DNA"/>
</dbReference>
<dbReference type="Gene3D" id="3.30.420.40">
    <property type="match status" value="2"/>
</dbReference>
<dbReference type="GO" id="GO:0003700">
    <property type="term" value="F:DNA-binding transcription factor activity"/>
    <property type="evidence" value="ECO:0007669"/>
    <property type="project" value="InterPro"/>
</dbReference>
<evidence type="ECO:0000313" key="2">
    <source>
        <dbReference type="EMBL" id="MBI4923846.1"/>
    </source>
</evidence>
<comment type="caution">
    <text evidence="2">The sequence shown here is derived from an EMBL/GenBank/DDBJ whole genome shotgun (WGS) entry which is preliminary data.</text>
</comment>
<accession>A0A933L7K7</accession>
<reference evidence="2" key="1">
    <citation type="submission" date="2020-07" db="EMBL/GenBank/DDBJ databases">
        <title>Huge and variable diversity of episymbiotic CPR bacteria and DPANN archaea in groundwater ecosystems.</title>
        <authorList>
            <person name="He C.Y."/>
            <person name="Keren R."/>
            <person name="Whittaker M."/>
            <person name="Farag I.F."/>
            <person name="Doudna J."/>
            <person name="Cate J.H.D."/>
            <person name="Banfield J.F."/>
        </authorList>
    </citation>
    <scope>NUCLEOTIDE SEQUENCE</scope>
    <source>
        <strain evidence="2">NC_groundwater_1586_Pr3_B-0.1um_66_15</strain>
    </source>
</reference>
<proteinExistence type="predicted"/>
<name>A0A933L7K7_9HYPH</name>
<gene>
    <name evidence="2" type="ORF">HY834_19085</name>
</gene>
<dbReference type="Proteomes" id="UP000782610">
    <property type="component" value="Unassembled WGS sequence"/>
</dbReference>
<dbReference type="InterPro" id="IPR036390">
    <property type="entry name" value="WH_DNA-bd_sf"/>
</dbReference>
<dbReference type="InterPro" id="IPR000835">
    <property type="entry name" value="HTH_MarR-typ"/>
</dbReference>
<dbReference type="GO" id="GO:0009384">
    <property type="term" value="F:N-acylmannosamine kinase activity"/>
    <property type="evidence" value="ECO:0007669"/>
    <property type="project" value="TreeGrafter"/>
</dbReference>
<dbReference type="InterPro" id="IPR000600">
    <property type="entry name" value="ROK"/>
</dbReference>
<dbReference type="PANTHER" id="PTHR18964">
    <property type="entry name" value="ROK (REPRESSOR, ORF, KINASE) FAMILY"/>
    <property type="match status" value="1"/>
</dbReference>
<dbReference type="Pfam" id="PF12802">
    <property type="entry name" value="MarR_2"/>
    <property type="match status" value="1"/>
</dbReference>
<dbReference type="InterPro" id="IPR036388">
    <property type="entry name" value="WH-like_DNA-bd_sf"/>
</dbReference>
<dbReference type="InterPro" id="IPR043129">
    <property type="entry name" value="ATPase_NBD"/>
</dbReference>
<evidence type="ECO:0000259" key="1">
    <source>
        <dbReference type="Pfam" id="PF12802"/>
    </source>
</evidence>
<dbReference type="SUPFAM" id="SSF53067">
    <property type="entry name" value="Actin-like ATPase domain"/>
    <property type="match status" value="1"/>
</dbReference>
<dbReference type="SUPFAM" id="SSF46785">
    <property type="entry name" value="Winged helix' DNA-binding domain"/>
    <property type="match status" value="1"/>
</dbReference>
<dbReference type="Pfam" id="PF00480">
    <property type="entry name" value="ROK"/>
    <property type="match status" value="1"/>
</dbReference>
<dbReference type="AlphaFoldDB" id="A0A933L7K7"/>
<protein>
    <submittedName>
        <fullName evidence="2">ROK family transcriptional regulator</fullName>
    </submittedName>
</protein>
<evidence type="ECO:0000313" key="3">
    <source>
        <dbReference type="Proteomes" id="UP000782610"/>
    </source>
</evidence>
<organism evidence="2 3">
    <name type="scientific">Devosia nanyangense</name>
    <dbReference type="NCBI Taxonomy" id="1228055"/>
    <lineage>
        <taxon>Bacteria</taxon>
        <taxon>Pseudomonadati</taxon>
        <taxon>Pseudomonadota</taxon>
        <taxon>Alphaproteobacteria</taxon>
        <taxon>Hyphomicrobiales</taxon>
        <taxon>Devosiaceae</taxon>
        <taxon>Devosia</taxon>
    </lineage>
</organism>